<dbReference type="NCBIfam" id="NF009871">
    <property type="entry name" value="PRK13331.1"/>
    <property type="match status" value="1"/>
</dbReference>
<comment type="caution">
    <text evidence="17">The sequence shown here is derived from an EMBL/GenBank/DDBJ whole genome shotgun (WGS) entry which is preliminary data.</text>
</comment>
<comment type="subunit">
    <text evidence="6">Homodimer.</text>
</comment>
<protein>
    <recommendedName>
        <fullName evidence="16">Type III pantothenate kinase</fullName>
        <ecNumber evidence="7">2.7.1.33</ecNumber>
    </recommendedName>
</protein>
<evidence type="ECO:0000256" key="1">
    <source>
        <dbReference type="ARBA" id="ARBA00001206"/>
    </source>
</evidence>
<keyword evidence="18" id="KW-1185">Reference proteome</keyword>
<dbReference type="GO" id="GO:0015937">
    <property type="term" value="P:coenzyme A biosynthetic process"/>
    <property type="evidence" value="ECO:0007669"/>
    <property type="project" value="UniProtKB-UniPathway"/>
</dbReference>
<keyword evidence="10" id="KW-0547">Nucleotide-binding</keyword>
<evidence type="ECO:0000256" key="15">
    <source>
        <dbReference type="ARBA" id="ARBA00038036"/>
    </source>
</evidence>
<evidence type="ECO:0000256" key="2">
    <source>
        <dbReference type="ARBA" id="ARBA00001958"/>
    </source>
</evidence>
<keyword evidence="12" id="KW-0067">ATP-binding</keyword>
<organism evidence="17 18">
    <name type="scientific">Plectonema cf. radiosum LEGE 06105</name>
    <dbReference type="NCBI Taxonomy" id="945769"/>
    <lineage>
        <taxon>Bacteria</taxon>
        <taxon>Bacillati</taxon>
        <taxon>Cyanobacteriota</taxon>
        <taxon>Cyanophyceae</taxon>
        <taxon>Oscillatoriophycideae</taxon>
        <taxon>Oscillatoriales</taxon>
        <taxon>Microcoleaceae</taxon>
        <taxon>Plectonema</taxon>
    </lineage>
</organism>
<evidence type="ECO:0000256" key="14">
    <source>
        <dbReference type="ARBA" id="ARBA00022993"/>
    </source>
</evidence>
<comment type="cofactor">
    <cofactor evidence="2">
        <name>K(+)</name>
        <dbReference type="ChEBI" id="CHEBI:29103"/>
    </cofactor>
</comment>
<dbReference type="GO" id="GO:0005524">
    <property type="term" value="F:ATP binding"/>
    <property type="evidence" value="ECO:0007669"/>
    <property type="project" value="UniProtKB-KW"/>
</dbReference>
<dbReference type="AlphaFoldDB" id="A0A8J7F9V2"/>
<evidence type="ECO:0000256" key="5">
    <source>
        <dbReference type="ARBA" id="ARBA00005225"/>
    </source>
</evidence>
<evidence type="ECO:0000313" key="18">
    <source>
        <dbReference type="Proteomes" id="UP000620559"/>
    </source>
</evidence>
<evidence type="ECO:0000256" key="4">
    <source>
        <dbReference type="ARBA" id="ARBA00004496"/>
    </source>
</evidence>
<dbReference type="RefSeq" id="WP_193922000.1">
    <property type="nucleotide sequence ID" value="NZ_JADEWL010000056.1"/>
</dbReference>
<comment type="pathway">
    <text evidence="5">Cofactor biosynthesis; coenzyme A biosynthesis; CoA from (R)-pantothenate: step 1/5.</text>
</comment>
<reference evidence="17" key="1">
    <citation type="submission" date="2020-10" db="EMBL/GenBank/DDBJ databases">
        <authorList>
            <person name="Castelo-Branco R."/>
            <person name="Eusebio N."/>
            <person name="Adriana R."/>
            <person name="Vieira A."/>
            <person name="Brugerolle De Fraissinette N."/>
            <person name="Rezende De Castro R."/>
            <person name="Schneider M.P."/>
            <person name="Vasconcelos V."/>
            <person name="Leao P.N."/>
        </authorList>
    </citation>
    <scope>NUCLEOTIDE SEQUENCE</scope>
    <source>
        <strain evidence="17">LEGE 06105</strain>
    </source>
</reference>
<keyword evidence="13" id="KW-0630">Potassium</keyword>
<evidence type="ECO:0000256" key="7">
    <source>
        <dbReference type="ARBA" id="ARBA00012102"/>
    </source>
</evidence>
<keyword evidence="8" id="KW-0963">Cytoplasm</keyword>
<evidence type="ECO:0000256" key="6">
    <source>
        <dbReference type="ARBA" id="ARBA00011738"/>
    </source>
</evidence>
<sequence length="207" mass="22814">PSPHPLPLFIASVVPEQTELWQNYPNVNFLSLKQIPLNNSYPTLGIDRALALLGAGETWGFPILVIDGGTALTFTGADSYRNLIGGAILPGLGLQLATLSQKTGQLPKVELPQQLPQRYALNTTEAIQSGIIYTLLAGIKDFIAAWLQDYPESQIVITGGDRNVLLTYLKYQFSEIAAEIIVEQHLILWGIQKTLMYSSHKFHTDRA</sequence>
<comment type="catalytic activity">
    <reaction evidence="1">
        <text>(R)-pantothenate + ATP = (R)-4'-phosphopantothenate + ADP + H(+)</text>
        <dbReference type="Rhea" id="RHEA:16373"/>
        <dbReference type="ChEBI" id="CHEBI:10986"/>
        <dbReference type="ChEBI" id="CHEBI:15378"/>
        <dbReference type="ChEBI" id="CHEBI:29032"/>
        <dbReference type="ChEBI" id="CHEBI:30616"/>
        <dbReference type="ChEBI" id="CHEBI:456216"/>
        <dbReference type="EC" id="2.7.1.33"/>
    </reaction>
</comment>
<dbReference type="CDD" id="cd24015">
    <property type="entry name" value="ASKHA_NBD_PanK-III"/>
    <property type="match status" value="1"/>
</dbReference>
<feature type="non-terminal residue" evidence="17">
    <location>
        <position position="1"/>
    </location>
</feature>
<proteinExistence type="inferred from homology"/>
<dbReference type="Gene3D" id="3.30.420.40">
    <property type="match status" value="1"/>
</dbReference>
<dbReference type="UniPathway" id="UPA00241">
    <property type="reaction ID" value="UER00352"/>
</dbReference>
<evidence type="ECO:0000256" key="10">
    <source>
        <dbReference type="ARBA" id="ARBA00022741"/>
    </source>
</evidence>
<evidence type="ECO:0000256" key="13">
    <source>
        <dbReference type="ARBA" id="ARBA00022958"/>
    </source>
</evidence>
<evidence type="ECO:0000256" key="3">
    <source>
        <dbReference type="ARBA" id="ARBA00001972"/>
    </source>
</evidence>
<dbReference type="PANTHER" id="PTHR34265">
    <property type="entry name" value="TYPE III PANTOTHENATE KINASE"/>
    <property type="match status" value="1"/>
</dbReference>
<dbReference type="NCBIfam" id="TIGR00671">
    <property type="entry name" value="baf"/>
    <property type="match status" value="1"/>
</dbReference>
<dbReference type="GO" id="GO:0004594">
    <property type="term" value="F:pantothenate kinase activity"/>
    <property type="evidence" value="ECO:0007669"/>
    <property type="project" value="UniProtKB-EC"/>
</dbReference>
<name>A0A8J7F9V2_9CYAN</name>
<dbReference type="Pfam" id="PF03309">
    <property type="entry name" value="Pan_kinase"/>
    <property type="match status" value="1"/>
</dbReference>
<evidence type="ECO:0000313" key="17">
    <source>
        <dbReference type="EMBL" id="MBE9214324.1"/>
    </source>
</evidence>
<keyword evidence="14" id="KW-0173">Coenzyme A biosynthesis</keyword>
<keyword evidence="9 17" id="KW-0808">Transferase</keyword>
<comment type="cofactor">
    <cofactor evidence="3">
        <name>NH4(+)</name>
        <dbReference type="ChEBI" id="CHEBI:28938"/>
    </cofactor>
</comment>
<dbReference type="SUPFAM" id="SSF53067">
    <property type="entry name" value="Actin-like ATPase domain"/>
    <property type="match status" value="1"/>
</dbReference>
<accession>A0A8J7F9V2</accession>
<keyword evidence="11 17" id="KW-0418">Kinase</keyword>
<evidence type="ECO:0000256" key="11">
    <source>
        <dbReference type="ARBA" id="ARBA00022777"/>
    </source>
</evidence>
<dbReference type="EC" id="2.7.1.33" evidence="7"/>
<comment type="subcellular location">
    <subcellularLocation>
        <location evidence="4">Cytoplasm</location>
    </subcellularLocation>
</comment>
<dbReference type="InterPro" id="IPR043129">
    <property type="entry name" value="ATPase_NBD"/>
</dbReference>
<dbReference type="GO" id="GO:0005737">
    <property type="term" value="C:cytoplasm"/>
    <property type="evidence" value="ECO:0007669"/>
    <property type="project" value="UniProtKB-SubCell"/>
</dbReference>
<evidence type="ECO:0000256" key="12">
    <source>
        <dbReference type="ARBA" id="ARBA00022840"/>
    </source>
</evidence>
<evidence type="ECO:0000256" key="8">
    <source>
        <dbReference type="ARBA" id="ARBA00022490"/>
    </source>
</evidence>
<dbReference type="InterPro" id="IPR004619">
    <property type="entry name" value="Type_III_PanK"/>
</dbReference>
<evidence type="ECO:0000256" key="16">
    <source>
        <dbReference type="ARBA" id="ARBA00040883"/>
    </source>
</evidence>
<gene>
    <name evidence="17" type="ORF">IQ247_16890</name>
</gene>
<dbReference type="PANTHER" id="PTHR34265:SF1">
    <property type="entry name" value="TYPE III PANTOTHENATE KINASE"/>
    <property type="match status" value="1"/>
</dbReference>
<evidence type="ECO:0000256" key="9">
    <source>
        <dbReference type="ARBA" id="ARBA00022679"/>
    </source>
</evidence>
<dbReference type="EMBL" id="JADEWL010000056">
    <property type="protein sequence ID" value="MBE9214324.1"/>
    <property type="molecule type" value="Genomic_DNA"/>
</dbReference>
<comment type="similarity">
    <text evidence="15">Belongs to the type III pantothenate kinase family.</text>
</comment>
<dbReference type="Proteomes" id="UP000620559">
    <property type="component" value="Unassembled WGS sequence"/>
</dbReference>